<dbReference type="EMBL" id="JAIWYP010000016">
    <property type="protein sequence ID" value="KAH3697317.1"/>
    <property type="molecule type" value="Genomic_DNA"/>
</dbReference>
<reference evidence="1" key="2">
    <citation type="submission" date="2020-11" db="EMBL/GenBank/DDBJ databases">
        <authorList>
            <person name="McCartney M.A."/>
            <person name="Auch B."/>
            <person name="Kono T."/>
            <person name="Mallez S."/>
            <person name="Becker A."/>
            <person name="Gohl D.M."/>
            <person name="Silverstein K.A.T."/>
            <person name="Koren S."/>
            <person name="Bechman K.B."/>
            <person name="Herman A."/>
            <person name="Abrahante J.E."/>
            <person name="Garbe J."/>
        </authorList>
    </citation>
    <scope>NUCLEOTIDE SEQUENCE</scope>
    <source>
        <strain evidence="1">Duluth1</strain>
        <tissue evidence="1">Whole animal</tissue>
    </source>
</reference>
<dbReference type="Proteomes" id="UP000828390">
    <property type="component" value="Unassembled WGS sequence"/>
</dbReference>
<name>A0A9D3YCG9_DREPO</name>
<dbReference type="PANTHER" id="PTHR10656:SF69">
    <property type="entry name" value="MAB-21-LIKE HHH_H2TH-LIKE DOMAIN-CONTAINING PROTEIN"/>
    <property type="match status" value="1"/>
</dbReference>
<proteinExistence type="predicted"/>
<protein>
    <recommendedName>
        <fullName evidence="3">Mab-21-like nucleotidyltransferase domain-containing protein</fullName>
    </recommendedName>
</protein>
<gene>
    <name evidence="1" type="ORF">DPMN_084815</name>
</gene>
<dbReference type="SMART" id="SM01265">
    <property type="entry name" value="Mab-21"/>
    <property type="match status" value="1"/>
</dbReference>
<dbReference type="InterPro" id="IPR024810">
    <property type="entry name" value="MAB21L/cGLR"/>
</dbReference>
<keyword evidence="2" id="KW-1185">Reference proteome</keyword>
<accession>A0A9D3YCG9</accession>
<dbReference type="AlphaFoldDB" id="A0A9D3YCG9"/>
<evidence type="ECO:0008006" key="3">
    <source>
        <dbReference type="Google" id="ProtNLM"/>
    </source>
</evidence>
<organism evidence="1 2">
    <name type="scientific">Dreissena polymorpha</name>
    <name type="common">Zebra mussel</name>
    <name type="synonym">Mytilus polymorpha</name>
    <dbReference type="NCBI Taxonomy" id="45954"/>
    <lineage>
        <taxon>Eukaryota</taxon>
        <taxon>Metazoa</taxon>
        <taxon>Spiralia</taxon>
        <taxon>Lophotrochozoa</taxon>
        <taxon>Mollusca</taxon>
        <taxon>Bivalvia</taxon>
        <taxon>Autobranchia</taxon>
        <taxon>Heteroconchia</taxon>
        <taxon>Euheterodonta</taxon>
        <taxon>Imparidentia</taxon>
        <taxon>Neoheterodontei</taxon>
        <taxon>Myida</taxon>
        <taxon>Dreissenoidea</taxon>
        <taxon>Dreissenidae</taxon>
        <taxon>Dreissena</taxon>
    </lineage>
</organism>
<evidence type="ECO:0000313" key="1">
    <source>
        <dbReference type="EMBL" id="KAH3697317.1"/>
    </source>
</evidence>
<evidence type="ECO:0000313" key="2">
    <source>
        <dbReference type="Proteomes" id="UP000828390"/>
    </source>
</evidence>
<sequence length="417" mass="48374">MTKLGYGEEIRRRRVEKYREFDRLCTAKPSEVILITAGSKAEGLTGFFENDIDILMVVNGVLCVETGINLDSIKGDIDLFRMDTRVYPGHCRLLQVRQRHKCLKAMHDSLCDNGNGDILLSSDLCVNEFSSLMITFKLGVVQHERSGPLIPDTCEGLYHRDKVVALRCQCPSIIHRWAARTHHWPQPFIVQKVVLLGAYVTPVGCNESEYNHMEWRICFNTGEAELVNNLNDTQVKVYFMLKMILKEIIKPNNKEITSYVLKNIILWQVENTPQTHFHARRLFHWLHEGLTYYMIPERNLMAACGLEDALQSKWVEDITHMMEEGPRVILRLENIRKAIVGSPEPMLWFSKKNMEIEMLQLEMCIRGMQCSNVNSLKDSDFIIKAIKRRIEEIMREVMERMLREGSSVNDLVFRVLN</sequence>
<comment type="caution">
    <text evidence="1">The sequence shown here is derived from an EMBL/GenBank/DDBJ whole genome shotgun (WGS) entry which is preliminary data.</text>
</comment>
<dbReference type="PANTHER" id="PTHR10656">
    <property type="entry name" value="CELL FATE DETERMINING PROTEIN MAB21-RELATED"/>
    <property type="match status" value="1"/>
</dbReference>
<dbReference type="Gene3D" id="1.10.1410.40">
    <property type="match status" value="1"/>
</dbReference>
<reference evidence="1" key="1">
    <citation type="journal article" date="2019" name="bioRxiv">
        <title>The Genome of the Zebra Mussel, Dreissena polymorpha: A Resource for Invasive Species Research.</title>
        <authorList>
            <person name="McCartney M.A."/>
            <person name="Auch B."/>
            <person name="Kono T."/>
            <person name="Mallez S."/>
            <person name="Zhang Y."/>
            <person name="Obille A."/>
            <person name="Becker A."/>
            <person name="Abrahante J.E."/>
            <person name="Garbe J."/>
            <person name="Badalamenti J.P."/>
            <person name="Herman A."/>
            <person name="Mangelson H."/>
            <person name="Liachko I."/>
            <person name="Sullivan S."/>
            <person name="Sone E.D."/>
            <person name="Koren S."/>
            <person name="Silverstein K.A.T."/>
            <person name="Beckman K.B."/>
            <person name="Gohl D.M."/>
        </authorList>
    </citation>
    <scope>NUCLEOTIDE SEQUENCE</scope>
    <source>
        <strain evidence="1">Duluth1</strain>
        <tissue evidence="1">Whole animal</tissue>
    </source>
</reference>